<dbReference type="EC" id="3.5.1.118" evidence="5 8"/>
<dbReference type="InterPro" id="IPR029055">
    <property type="entry name" value="Ntn_hydrolases_N"/>
</dbReference>
<dbReference type="InterPro" id="IPR017932">
    <property type="entry name" value="GATase_2_dom"/>
</dbReference>
<accession>A0A1S1NFK3</accession>
<evidence type="ECO:0000313" key="11">
    <source>
        <dbReference type="Proteomes" id="UP000179734"/>
    </source>
</evidence>
<dbReference type="FunFam" id="3.60.20.10:FF:000080">
    <property type="entry name" value="Gamma-glutamyl-hercynylcysteine sulfoxide hydrolase"/>
    <property type="match status" value="1"/>
</dbReference>
<feature type="domain" description="Glutamine amidotransferase type-2" evidence="9">
    <location>
        <begin position="2"/>
        <end position="229"/>
    </location>
</feature>
<evidence type="ECO:0000256" key="6">
    <source>
        <dbReference type="ARBA" id="ARBA00068152"/>
    </source>
</evidence>
<reference evidence="10 11" key="1">
    <citation type="submission" date="2016-10" db="EMBL/GenBank/DDBJ databases">
        <title>Genome sequence of Mycobacterium talmonii.</title>
        <authorList>
            <person name="Greninger A.L."/>
            <person name="Elliott B."/>
            <person name="Vasireddy S."/>
            <person name="Vasireddy R."/>
        </authorList>
    </citation>
    <scope>NUCLEOTIDE SEQUENCE [LARGE SCALE GENOMIC DNA]</scope>
    <source>
        <strain evidence="11">NE-TNMC-100812</strain>
    </source>
</reference>
<dbReference type="CDD" id="cd01908">
    <property type="entry name" value="YafJ"/>
    <property type="match status" value="1"/>
</dbReference>
<comment type="pathway">
    <text evidence="3 8">Amino-acid biosynthesis; ergothioneine biosynthesis.</text>
</comment>
<evidence type="ECO:0000256" key="1">
    <source>
        <dbReference type="ARBA" id="ARBA00022801"/>
    </source>
</evidence>
<evidence type="ECO:0000256" key="7">
    <source>
        <dbReference type="ARBA" id="ARBA00080425"/>
    </source>
</evidence>
<evidence type="ECO:0000256" key="5">
    <source>
        <dbReference type="ARBA" id="ARBA00066919"/>
    </source>
</evidence>
<comment type="caution">
    <text evidence="10">The sequence shown here is derived from an EMBL/GenBank/DDBJ whole genome shotgun (WGS) entry which is preliminary data.</text>
</comment>
<dbReference type="PROSITE" id="PS51278">
    <property type="entry name" value="GATASE_TYPE_2"/>
    <property type="match status" value="1"/>
</dbReference>
<dbReference type="AlphaFoldDB" id="A0A1S1NFK3"/>
<name>A0A1S1NFK3_9MYCO</name>
<evidence type="ECO:0000256" key="4">
    <source>
        <dbReference type="ARBA" id="ARBA00050192"/>
    </source>
</evidence>
<dbReference type="GO" id="GO:0052699">
    <property type="term" value="P:ergothioneine biosynthetic process"/>
    <property type="evidence" value="ECO:0007669"/>
    <property type="project" value="UniProtKB-UniRule"/>
</dbReference>
<sequence>MCRHLGWLGAPVSVSSLVCDPPNGLAVQSYAPRRQKHGLLNADGWGVGFFDGTEPRRWRSPMPLWGDASFASVAPALRSHCVVAAVRSATVGMPIEATATAPFTDGHWLLSHNGVVDRATLPASGSAESACDSAVLAAALFARGVDALGEAVAAIGAGDPGGRLNILAANGSRLLATTWGDTLSLLRRPDGVVVASEPYDDDPGWQDVPDRHLVTVTEDRVTLTPLEGS</sequence>
<dbReference type="InterPro" id="IPR017808">
    <property type="entry name" value="EgtC"/>
</dbReference>
<proteinExistence type="inferred from homology"/>
<dbReference type="PANTHER" id="PTHR43187:SF2">
    <property type="entry name" value="GAMMA-GLUTAMYL-HERCYNYLCYSTEINE SULFOXIDE HYDROLASE"/>
    <property type="match status" value="1"/>
</dbReference>
<dbReference type="InterPro" id="IPR052373">
    <property type="entry name" value="Gamma-glu_amide_hydrolase"/>
</dbReference>
<protein>
    <recommendedName>
        <fullName evidence="6 8">Gamma-glutamyl-hercynylcysteine sulfoxide hydrolase</fullName>
        <ecNumber evidence="5 8">3.5.1.118</ecNumber>
    </recommendedName>
    <alternativeName>
        <fullName evidence="7 8">Gamma-glutamyl hercynylcysteine S-oxide hydrolase</fullName>
    </alternativeName>
</protein>
<dbReference type="Pfam" id="PF13230">
    <property type="entry name" value="GATase_4"/>
    <property type="match status" value="1"/>
</dbReference>
<dbReference type="Gene3D" id="3.60.20.10">
    <property type="entry name" value="Glutamine Phosphoribosylpyrophosphate, subunit 1, domain 1"/>
    <property type="match status" value="1"/>
</dbReference>
<dbReference type="UniPathway" id="UPA01014"/>
<gene>
    <name evidence="8" type="primary">egtC</name>
    <name evidence="10" type="ORF">BKN37_21615</name>
</gene>
<dbReference type="RefSeq" id="WP_071029008.1">
    <property type="nucleotide sequence ID" value="NZ_MLQM01000159.1"/>
</dbReference>
<dbReference type="Proteomes" id="UP000179734">
    <property type="component" value="Unassembled WGS sequence"/>
</dbReference>
<keyword evidence="11" id="KW-1185">Reference proteome</keyword>
<evidence type="ECO:0000256" key="3">
    <source>
        <dbReference type="ARBA" id="ARBA00037882"/>
    </source>
</evidence>
<keyword evidence="1 8" id="KW-0378">Hydrolase</keyword>
<evidence type="ECO:0000313" key="10">
    <source>
        <dbReference type="EMBL" id="OHU97644.1"/>
    </source>
</evidence>
<dbReference type="PANTHER" id="PTHR43187">
    <property type="entry name" value="GLUTAMINE AMIDOTRANSFERASE DUG3-RELATED"/>
    <property type="match status" value="1"/>
</dbReference>
<evidence type="ECO:0000256" key="2">
    <source>
        <dbReference type="ARBA" id="ARBA00022962"/>
    </source>
</evidence>
<dbReference type="GO" id="GO:0016811">
    <property type="term" value="F:hydrolase activity, acting on carbon-nitrogen (but not peptide) bonds, in linear amides"/>
    <property type="evidence" value="ECO:0007669"/>
    <property type="project" value="UniProtKB-UniRule"/>
</dbReference>
<dbReference type="HAMAP" id="MF_02036">
    <property type="entry name" value="EgtC"/>
    <property type="match status" value="1"/>
</dbReference>
<keyword evidence="2 8" id="KW-0315">Glutamine amidotransferase</keyword>
<dbReference type="InterPro" id="IPR026869">
    <property type="entry name" value="EgtC-like"/>
</dbReference>
<dbReference type="InterPro" id="IPR032889">
    <property type="entry name" value="EgtC_Actinobacteria"/>
</dbReference>
<dbReference type="SUPFAM" id="SSF56235">
    <property type="entry name" value="N-terminal nucleophile aminohydrolases (Ntn hydrolases)"/>
    <property type="match status" value="1"/>
</dbReference>
<evidence type="ECO:0000259" key="9">
    <source>
        <dbReference type="PROSITE" id="PS51278"/>
    </source>
</evidence>
<comment type="catalytic activity">
    <reaction evidence="4 8">
        <text>gamma-L-glutamyl-hercynylcysteine S-oxide + H2O = S-(hercyn-2-yl)-L-cysteine S-oxide + L-glutamate</text>
        <dbReference type="Rhea" id="RHEA:42684"/>
        <dbReference type="ChEBI" id="CHEBI:15377"/>
        <dbReference type="ChEBI" id="CHEBI:29985"/>
        <dbReference type="ChEBI" id="CHEBI:82703"/>
        <dbReference type="ChEBI" id="CHEBI:82706"/>
        <dbReference type="EC" id="3.5.1.118"/>
    </reaction>
</comment>
<dbReference type="EMBL" id="MLQM01000159">
    <property type="protein sequence ID" value="OHU97644.1"/>
    <property type="molecule type" value="Genomic_DNA"/>
</dbReference>
<dbReference type="NCBIfam" id="TIGR03442">
    <property type="entry name" value="ergothioneine biosynthesis protein EgtC"/>
    <property type="match status" value="1"/>
</dbReference>
<comment type="function">
    <text evidence="8">Catalyzes the hydrolysis of the gamma-glutamyl amide bond of hercynyl-gamma-L-glutamyl-L-cysteine sulfoxide to produce hercynylcysteine sulfoxide, a step in the biosynthesis pathway of ergothioneine.</text>
</comment>
<evidence type="ECO:0000256" key="8">
    <source>
        <dbReference type="HAMAP-Rule" id="MF_02036"/>
    </source>
</evidence>
<organism evidence="10 11">
    <name type="scientific">Mycobacterium talmoniae</name>
    <dbReference type="NCBI Taxonomy" id="1858794"/>
    <lineage>
        <taxon>Bacteria</taxon>
        <taxon>Bacillati</taxon>
        <taxon>Actinomycetota</taxon>
        <taxon>Actinomycetes</taxon>
        <taxon>Mycobacteriales</taxon>
        <taxon>Mycobacteriaceae</taxon>
        <taxon>Mycobacterium</taxon>
    </lineage>
</organism>